<dbReference type="HAMAP" id="MF_02088">
    <property type="entry name" value="Q_prec_transport"/>
    <property type="match status" value="1"/>
</dbReference>
<evidence type="ECO:0000313" key="3">
    <source>
        <dbReference type="Proteomes" id="UP001597131"/>
    </source>
</evidence>
<dbReference type="PANTHER" id="PTHR34300:SF2">
    <property type="entry name" value="QUEUOSINE PRECURSOR TRANSPORTER-RELATED"/>
    <property type="match status" value="1"/>
</dbReference>
<feature type="transmembrane region" description="Helical" evidence="1">
    <location>
        <begin position="79"/>
        <end position="97"/>
    </location>
</feature>
<keyword evidence="1" id="KW-0813">Transport</keyword>
<organism evidence="2 3">
    <name type="scientific">Salegentibacter chungangensis</name>
    <dbReference type="NCBI Taxonomy" id="1335724"/>
    <lineage>
        <taxon>Bacteria</taxon>
        <taxon>Pseudomonadati</taxon>
        <taxon>Bacteroidota</taxon>
        <taxon>Flavobacteriia</taxon>
        <taxon>Flavobacteriales</taxon>
        <taxon>Flavobacteriaceae</taxon>
        <taxon>Salegentibacter</taxon>
    </lineage>
</organism>
<keyword evidence="3" id="KW-1185">Reference proteome</keyword>
<evidence type="ECO:0000256" key="1">
    <source>
        <dbReference type="HAMAP-Rule" id="MF_02088"/>
    </source>
</evidence>
<keyword evidence="1" id="KW-0472">Membrane</keyword>
<evidence type="ECO:0000313" key="2">
    <source>
        <dbReference type="EMBL" id="MFD1094983.1"/>
    </source>
</evidence>
<comment type="subcellular location">
    <subcellularLocation>
        <location evidence="1">Cell membrane</location>
        <topology evidence="1">Multi-pass membrane protein</topology>
    </subcellularLocation>
</comment>
<dbReference type="PANTHER" id="PTHR34300">
    <property type="entry name" value="QUEUOSINE PRECURSOR TRANSPORTER-RELATED"/>
    <property type="match status" value="1"/>
</dbReference>
<keyword evidence="1" id="KW-0812">Transmembrane</keyword>
<dbReference type="Proteomes" id="UP001597131">
    <property type="component" value="Unassembled WGS sequence"/>
</dbReference>
<dbReference type="RefSeq" id="WP_380743321.1">
    <property type="nucleotide sequence ID" value="NZ_JBHTLI010000001.1"/>
</dbReference>
<sequence length="245" mass="27897">MAQLYIKDRLAAQRIYLILGALFIASLVVSNLIFQKFFSWDFFGIYTFEISVGILPYPITFLITDIISEVYGKKKANEIVTAGIFASLFSLLIIYAANGVPATNWSPVGNELFSKVFGATAIAVFASMVAYLLAQYIDIQLFHFWKRLTKGRHLWLRNNFSTFLSQFVDTFSVLFLLCSFNKIAWEQFGALLLSGFLFKVLVAALDTPFLYAAVFGLRRRFNLEQGEELYFEEEILTGEPETREA</sequence>
<feature type="transmembrane region" description="Helical" evidence="1">
    <location>
        <begin position="15"/>
        <end position="34"/>
    </location>
</feature>
<protein>
    <recommendedName>
        <fullName evidence="1">Probable queuosine precursor transporter</fullName>
        <shortName evidence="1">Q precursor transporter</shortName>
    </recommendedName>
</protein>
<feature type="transmembrane region" description="Helical" evidence="1">
    <location>
        <begin position="160"/>
        <end position="184"/>
    </location>
</feature>
<dbReference type="NCBIfam" id="TIGR00697">
    <property type="entry name" value="queuosine precursor transporter"/>
    <property type="match status" value="1"/>
</dbReference>
<dbReference type="Pfam" id="PF02592">
    <property type="entry name" value="Vut_1"/>
    <property type="match status" value="1"/>
</dbReference>
<gene>
    <name evidence="2" type="ORF">ACFQ3Q_04410</name>
</gene>
<proteinExistence type="inferred from homology"/>
<accession>A0ABW3NMT6</accession>
<comment type="caution">
    <text evidence="2">The sequence shown here is derived from an EMBL/GenBank/DDBJ whole genome shotgun (WGS) entry which is preliminary data.</text>
</comment>
<comment type="similarity">
    <text evidence="1">Belongs to the vitamin uptake transporter (VUT/ECF) (TC 2.A.88) family. Q precursor transporter subfamily.</text>
</comment>
<keyword evidence="1" id="KW-1003">Cell membrane</keyword>
<feature type="transmembrane region" description="Helical" evidence="1">
    <location>
        <begin position="46"/>
        <end position="67"/>
    </location>
</feature>
<dbReference type="InterPro" id="IPR003744">
    <property type="entry name" value="YhhQ"/>
</dbReference>
<dbReference type="EMBL" id="JBHTLI010000001">
    <property type="protein sequence ID" value="MFD1094983.1"/>
    <property type="molecule type" value="Genomic_DNA"/>
</dbReference>
<keyword evidence="1" id="KW-1133">Transmembrane helix</keyword>
<reference evidence="3" key="1">
    <citation type="journal article" date="2019" name="Int. J. Syst. Evol. Microbiol.">
        <title>The Global Catalogue of Microorganisms (GCM) 10K type strain sequencing project: providing services to taxonomists for standard genome sequencing and annotation.</title>
        <authorList>
            <consortium name="The Broad Institute Genomics Platform"/>
            <consortium name="The Broad Institute Genome Sequencing Center for Infectious Disease"/>
            <person name="Wu L."/>
            <person name="Ma J."/>
        </authorList>
    </citation>
    <scope>NUCLEOTIDE SEQUENCE [LARGE SCALE GENOMIC DNA]</scope>
    <source>
        <strain evidence="3">CCUG 64793</strain>
    </source>
</reference>
<feature type="transmembrane region" description="Helical" evidence="1">
    <location>
        <begin position="196"/>
        <end position="217"/>
    </location>
</feature>
<comment type="function">
    <text evidence="1">Involved in the import of queuosine (Q) precursors, required for Q precursor salvage.</text>
</comment>
<name>A0ABW3NMT6_9FLAO</name>
<feature type="transmembrane region" description="Helical" evidence="1">
    <location>
        <begin position="117"/>
        <end position="139"/>
    </location>
</feature>